<protein>
    <submittedName>
        <fullName evidence="3">DUF1036 domain-containing protein</fullName>
    </submittedName>
</protein>
<reference evidence="3 4" key="1">
    <citation type="submission" date="2018-09" db="EMBL/GenBank/DDBJ databases">
        <authorList>
            <person name="Grouzdev D.S."/>
            <person name="Krutkina M.S."/>
        </authorList>
    </citation>
    <scope>NUCLEOTIDE SEQUENCE [LARGE SCALE GENOMIC DNA]</scope>
    <source>
        <strain evidence="3 4">RmlP001</strain>
    </source>
</reference>
<dbReference type="AlphaFoldDB" id="A0A4Q2RDN0"/>
<gene>
    <name evidence="3" type="ORF">D3272_11110</name>
</gene>
<feature type="compositionally biased region" description="Pro residues" evidence="1">
    <location>
        <begin position="168"/>
        <end position="177"/>
    </location>
</feature>
<proteinExistence type="predicted"/>
<dbReference type="EMBL" id="QYBC01000008">
    <property type="protein sequence ID" value="RYB05007.1"/>
    <property type="molecule type" value="Genomic_DNA"/>
</dbReference>
<reference evidence="3 4" key="2">
    <citation type="submission" date="2019-02" db="EMBL/GenBank/DDBJ databases">
        <title>'Lichenibacterium ramalinii' gen. nov. sp. nov., 'Lichenibacterium minor' gen. nov. sp. nov.</title>
        <authorList>
            <person name="Pankratov T."/>
        </authorList>
    </citation>
    <scope>NUCLEOTIDE SEQUENCE [LARGE SCALE GENOMIC DNA]</scope>
    <source>
        <strain evidence="3 4">RmlP001</strain>
    </source>
</reference>
<dbReference type="RefSeq" id="WP_129219245.1">
    <property type="nucleotide sequence ID" value="NZ_QYBC01000008.1"/>
</dbReference>
<comment type="caution">
    <text evidence="3">The sequence shown here is derived from an EMBL/GenBank/DDBJ whole genome shotgun (WGS) entry which is preliminary data.</text>
</comment>
<feature type="compositionally biased region" description="Low complexity" evidence="1">
    <location>
        <begin position="149"/>
        <end position="167"/>
    </location>
</feature>
<sequence>MRLPIVSAAVFGAVLGAALALSAPARADFRVCNNTASRVSLAMAHTDGAAWVSEGWWNLKASTCETLLRGALAAEFYYVYGIDESGGEWKGKAFMCTRDREFRIDGRQDCFVRGFDRTGFLEIDTGKDAKDWTVQLTDPGKPGAPPTTPAAAATTAPATPALAGVPAPTTPAPAAAP</sequence>
<evidence type="ECO:0000313" key="4">
    <source>
        <dbReference type="Proteomes" id="UP000289411"/>
    </source>
</evidence>
<feature type="chain" id="PRO_5020535832" evidence="2">
    <location>
        <begin position="28"/>
        <end position="177"/>
    </location>
</feature>
<dbReference type="OrthoDB" id="9806840at2"/>
<dbReference type="Pfam" id="PF06282">
    <property type="entry name" value="DUF1036"/>
    <property type="match status" value="1"/>
</dbReference>
<evidence type="ECO:0000256" key="2">
    <source>
        <dbReference type="SAM" id="SignalP"/>
    </source>
</evidence>
<keyword evidence="4" id="KW-1185">Reference proteome</keyword>
<dbReference type="Proteomes" id="UP000289411">
    <property type="component" value="Unassembled WGS sequence"/>
</dbReference>
<name>A0A4Q2RDN0_9HYPH</name>
<accession>A0A4Q2RDN0</accession>
<evidence type="ECO:0000256" key="1">
    <source>
        <dbReference type="SAM" id="MobiDB-lite"/>
    </source>
</evidence>
<keyword evidence="2" id="KW-0732">Signal</keyword>
<organism evidence="3 4">
    <name type="scientific">Lichenibacterium ramalinae</name>
    <dbReference type="NCBI Taxonomy" id="2316527"/>
    <lineage>
        <taxon>Bacteria</taxon>
        <taxon>Pseudomonadati</taxon>
        <taxon>Pseudomonadota</taxon>
        <taxon>Alphaproteobacteria</taxon>
        <taxon>Hyphomicrobiales</taxon>
        <taxon>Lichenihabitantaceae</taxon>
        <taxon>Lichenibacterium</taxon>
    </lineage>
</organism>
<feature type="region of interest" description="Disordered" evidence="1">
    <location>
        <begin position="137"/>
        <end position="177"/>
    </location>
</feature>
<feature type="signal peptide" evidence="2">
    <location>
        <begin position="1"/>
        <end position="27"/>
    </location>
</feature>
<evidence type="ECO:0000313" key="3">
    <source>
        <dbReference type="EMBL" id="RYB05007.1"/>
    </source>
</evidence>
<dbReference type="InterPro" id="IPR009380">
    <property type="entry name" value="DUF1036"/>
</dbReference>